<reference evidence="1" key="1">
    <citation type="submission" date="2022-08" db="EMBL/GenBank/DDBJ databases">
        <authorList>
            <person name="Gutierrez-Valencia J."/>
        </authorList>
    </citation>
    <scope>NUCLEOTIDE SEQUENCE</scope>
</reference>
<organism evidence="1 2">
    <name type="scientific">Linum tenue</name>
    <dbReference type="NCBI Taxonomy" id="586396"/>
    <lineage>
        <taxon>Eukaryota</taxon>
        <taxon>Viridiplantae</taxon>
        <taxon>Streptophyta</taxon>
        <taxon>Embryophyta</taxon>
        <taxon>Tracheophyta</taxon>
        <taxon>Spermatophyta</taxon>
        <taxon>Magnoliopsida</taxon>
        <taxon>eudicotyledons</taxon>
        <taxon>Gunneridae</taxon>
        <taxon>Pentapetalae</taxon>
        <taxon>rosids</taxon>
        <taxon>fabids</taxon>
        <taxon>Malpighiales</taxon>
        <taxon>Linaceae</taxon>
        <taxon>Linum</taxon>
    </lineage>
</organism>
<comment type="caution">
    <text evidence="1">The sequence shown here is derived from an EMBL/GenBank/DDBJ whole genome shotgun (WGS) entry which is preliminary data.</text>
</comment>
<protein>
    <submittedName>
        <fullName evidence="1">Uncharacterized protein</fullName>
    </submittedName>
</protein>
<keyword evidence="2" id="KW-1185">Reference proteome</keyword>
<accession>A0AAV0RY86</accession>
<dbReference type="Proteomes" id="UP001154282">
    <property type="component" value="Unassembled WGS sequence"/>
</dbReference>
<evidence type="ECO:0000313" key="1">
    <source>
        <dbReference type="EMBL" id="CAI0625821.1"/>
    </source>
</evidence>
<name>A0AAV0RY86_9ROSI</name>
<gene>
    <name evidence="1" type="ORF">LITE_LOCUS50588</name>
</gene>
<sequence>MWRHNGSSSSGSRRNQMCTARGWCSWRWSAGGGTFARGRGRGRR</sequence>
<proteinExistence type="predicted"/>
<evidence type="ECO:0000313" key="2">
    <source>
        <dbReference type="Proteomes" id="UP001154282"/>
    </source>
</evidence>
<dbReference type="AlphaFoldDB" id="A0AAV0RY86"/>
<dbReference type="EMBL" id="CAMGYJ010000011">
    <property type="protein sequence ID" value="CAI0625821.1"/>
    <property type="molecule type" value="Genomic_DNA"/>
</dbReference>